<dbReference type="Pfam" id="PF12776">
    <property type="entry name" value="Myb_DNA-bind_3"/>
    <property type="match status" value="1"/>
</dbReference>
<dbReference type="InterPro" id="IPR024752">
    <property type="entry name" value="Myb/SANT-like_dom"/>
</dbReference>
<dbReference type="PANTHER" id="PTHR46250">
    <property type="entry name" value="MYB/SANT-LIKE DNA-BINDING DOMAIN PROTEIN-RELATED"/>
    <property type="match status" value="1"/>
</dbReference>
<dbReference type="Proteomes" id="UP000634136">
    <property type="component" value="Unassembled WGS sequence"/>
</dbReference>
<gene>
    <name evidence="2" type="ORF">G2W53_033004</name>
</gene>
<organism evidence="2 3">
    <name type="scientific">Senna tora</name>
    <dbReference type="NCBI Taxonomy" id="362788"/>
    <lineage>
        <taxon>Eukaryota</taxon>
        <taxon>Viridiplantae</taxon>
        <taxon>Streptophyta</taxon>
        <taxon>Embryophyta</taxon>
        <taxon>Tracheophyta</taxon>
        <taxon>Spermatophyta</taxon>
        <taxon>Magnoliopsida</taxon>
        <taxon>eudicotyledons</taxon>
        <taxon>Gunneridae</taxon>
        <taxon>Pentapetalae</taxon>
        <taxon>rosids</taxon>
        <taxon>fabids</taxon>
        <taxon>Fabales</taxon>
        <taxon>Fabaceae</taxon>
        <taxon>Caesalpinioideae</taxon>
        <taxon>Cassia clade</taxon>
        <taxon>Senna</taxon>
    </lineage>
</organism>
<comment type="caution">
    <text evidence="2">The sequence shown here is derived from an EMBL/GenBank/DDBJ whole genome shotgun (WGS) entry which is preliminary data.</text>
</comment>
<dbReference type="EMBL" id="JAAIUW010000010">
    <property type="protein sequence ID" value="KAF7812028.1"/>
    <property type="molecule type" value="Genomic_DNA"/>
</dbReference>
<proteinExistence type="predicted"/>
<reference evidence="2" key="1">
    <citation type="submission" date="2020-09" db="EMBL/GenBank/DDBJ databases">
        <title>Genome-Enabled Discovery of Anthraquinone Biosynthesis in Senna tora.</title>
        <authorList>
            <person name="Kang S.-H."/>
            <person name="Pandey R.P."/>
            <person name="Lee C.-M."/>
            <person name="Sim J.-S."/>
            <person name="Jeong J.-T."/>
            <person name="Choi B.-S."/>
            <person name="Jung M."/>
            <person name="Ginzburg D."/>
            <person name="Zhao K."/>
            <person name="Won S.Y."/>
            <person name="Oh T.-J."/>
            <person name="Yu Y."/>
            <person name="Kim N.-H."/>
            <person name="Lee O.R."/>
            <person name="Lee T.-H."/>
            <person name="Bashyal P."/>
            <person name="Kim T.-S."/>
            <person name="Lee W.-H."/>
            <person name="Kawkins C."/>
            <person name="Kim C.-K."/>
            <person name="Kim J.S."/>
            <person name="Ahn B.O."/>
            <person name="Rhee S.Y."/>
            <person name="Sohng J.K."/>
        </authorList>
    </citation>
    <scope>NUCLEOTIDE SEQUENCE</scope>
    <source>
        <tissue evidence="2">Leaf</tissue>
    </source>
</reference>
<dbReference type="OrthoDB" id="1421496at2759"/>
<dbReference type="PANTHER" id="PTHR46250:SF15">
    <property type="entry name" value="OS01G0523800 PROTEIN"/>
    <property type="match status" value="1"/>
</dbReference>
<sequence>MHNRIILCCCLLHNLIREHSVLDPLVNQVYEDTQPVDCETVGTIETSNAWTAFRDGLAVDMFNDLRGRRGHSGSSNTVTTGSRHFHWTPVLDEMLVQSVMELFEARQFQKKESNKKLQQKMAEKCPGCGIKANPHIQSRLKTMKVNWSAVYELANASGFGWDPVLKPTQKPQLGATRRSPIRTSQRRFGPRIEQQAKEWRTLMIWTRGFMKMRKRACVDRDDKYVEALKMMSRMMDTTELHKLVGFTPLELCHAHEKLKASKMLWSLFNEATVENKANFIRGIIAGME</sequence>
<dbReference type="AlphaFoldDB" id="A0A834W851"/>
<name>A0A834W851_9FABA</name>
<protein>
    <submittedName>
        <fullName evidence="2">Protein ALP1-like</fullName>
    </submittedName>
</protein>
<accession>A0A834W851</accession>
<evidence type="ECO:0000259" key="1">
    <source>
        <dbReference type="Pfam" id="PF12776"/>
    </source>
</evidence>
<evidence type="ECO:0000313" key="3">
    <source>
        <dbReference type="Proteomes" id="UP000634136"/>
    </source>
</evidence>
<keyword evidence="3" id="KW-1185">Reference proteome</keyword>
<evidence type="ECO:0000313" key="2">
    <source>
        <dbReference type="EMBL" id="KAF7812028.1"/>
    </source>
</evidence>
<feature type="domain" description="Myb/SANT-like" evidence="1">
    <location>
        <begin position="86"/>
        <end position="163"/>
    </location>
</feature>